<evidence type="ECO:0000313" key="13">
    <source>
        <dbReference type="EMBL" id="MFC4347547.1"/>
    </source>
</evidence>
<dbReference type="RefSeq" id="WP_068153313.1">
    <property type="nucleotide sequence ID" value="NZ_JBHSCR010000003.1"/>
</dbReference>
<keyword evidence="5" id="KW-0997">Cell inner membrane</keyword>
<keyword evidence="10 12" id="KW-0472">Membrane</keyword>
<evidence type="ECO:0000256" key="4">
    <source>
        <dbReference type="ARBA" id="ARBA00022475"/>
    </source>
</evidence>
<evidence type="ECO:0000313" key="14">
    <source>
        <dbReference type="Proteomes" id="UP001595776"/>
    </source>
</evidence>
<dbReference type="Pfam" id="PF01544">
    <property type="entry name" value="CorA"/>
    <property type="match status" value="1"/>
</dbReference>
<keyword evidence="4" id="KW-1003">Cell membrane</keyword>
<comment type="subcellular location">
    <subcellularLocation>
        <location evidence="1">Cell membrane</location>
        <topology evidence="1">Multi-pass membrane protein</topology>
    </subcellularLocation>
</comment>
<evidence type="ECO:0000256" key="3">
    <source>
        <dbReference type="ARBA" id="ARBA00022448"/>
    </source>
</evidence>
<dbReference type="PANTHER" id="PTHR46494:SF3">
    <property type="entry name" value="ZINC TRANSPORT PROTEIN ZNTB"/>
    <property type="match status" value="1"/>
</dbReference>
<dbReference type="EMBL" id="JBHSCR010000003">
    <property type="protein sequence ID" value="MFC4347547.1"/>
    <property type="molecule type" value="Genomic_DNA"/>
</dbReference>
<evidence type="ECO:0000256" key="9">
    <source>
        <dbReference type="ARBA" id="ARBA00023065"/>
    </source>
</evidence>
<gene>
    <name evidence="13" type="ORF">ACFO5Q_06780</name>
</gene>
<dbReference type="Gene3D" id="3.30.460.20">
    <property type="entry name" value="CorA soluble domain-like"/>
    <property type="match status" value="1"/>
</dbReference>
<evidence type="ECO:0000256" key="6">
    <source>
        <dbReference type="ARBA" id="ARBA00022692"/>
    </source>
</evidence>
<evidence type="ECO:0000256" key="1">
    <source>
        <dbReference type="ARBA" id="ARBA00004651"/>
    </source>
</evidence>
<evidence type="ECO:0000256" key="12">
    <source>
        <dbReference type="SAM" id="Phobius"/>
    </source>
</evidence>
<evidence type="ECO:0000256" key="7">
    <source>
        <dbReference type="ARBA" id="ARBA00022833"/>
    </source>
</evidence>
<protein>
    <submittedName>
        <fullName evidence="13">CorA family divalent cation transporter</fullName>
    </submittedName>
</protein>
<organism evidence="13 14">
    <name type="scientific">Kordiimonas lipolytica</name>
    <dbReference type="NCBI Taxonomy" id="1662421"/>
    <lineage>
        <taxon>Bacteria</taxon>
        <taxon>Pseudomonadati</taxon>
        <taxon>Pseudomonadota</taxon>
        <taxon>Alphaproteobacteria</taxon>
        <taxon>Kordiimonadales</taxon>
        <taxon>Kordiimonadaceae</taxon>
        <taxon>Kordiimonas</taxon>
    </lineage>
</organism>
<dbReference type="PANTHER" id="PTHR46494">
    <property type="entry name" value="CORA FAMILY METAL ION TRANSPORTER (EUROFUNG)"/>
    <property type="match status" value="1"/>
</dbReference>
<proteinExistence type="inferred from homology"/>
<reference evidence="14" key="1">
    <citation type="journal article" date="2019" name="Int. J. Syst. Evol. Microbiol.">
        <title>The Global Catalogue of Microorganisms (GCM) 10K type strain sequencing project: providing services to taxonomists for standard genome sequencing and annotation.</title>
        <authorList>
            <consortium name="The Broad Institute Genomics Platform"/>
            <consortium name="The Broad Institute Genome Sequencing Center for Infectious Disease"/>
            <person name="Wu L."/>
            <person name="Ma J."/>
        </authorList>
    </citation>
    <scope>NUCLEOTIDE SEQUENCE [LARGE SCALE GENOMIC DNA]</scope>
    <source>
        <strain evidence="14">CGMCC 1.15304</strain>
    </source>
</reference>
<evidence type="ECO:0000256" key="11">
    <source>
        <dbReference type="SAM" id="Coils"/>
    </source>
</evidence>
<keyword evidence="3" id="KW-0813">Transport</keyword>
<evidence type="ECO:0000256" key="8">
    <source>
        <dbReference type="ARBA" id="ARBA00022989"/>
    </source>
</evidence>
<dbReference type="Proteomes" id="UP001595776">
    <property type="component" value="Unassembled WGS sequence"/>
</dbReference>
<dbReference type="SUPFAM" id="SSF143865">
    <property type="entry name" value="CorA soluble domain-like"/>
    <property type="match status" value="1"/>
</dbReference>
<dbReference type="Gene3D" id="1.20.58.340">
    <property type="entry name" value="Magnesium transport protein CorA, transmembrane region"/>
    <property type="match status" value="2"/>
</dbReference>
<sequence>MSETFIIDARYLDPDHEAKAPEEVQGEIDEPIWLHVNVAGEGAADRLAKAAPYLDSAMIEALCASDTRPHVEDFGKEYLIILRGMNLSPGAEPDDMVSLRIWSDGKHVISAERRPVMAVRKLSERLKVADKPVTASEVVISLAVEVIANMAGPIGKLLDDIDELEIEALEGTPGDLRARLNSLREHVLYIRRYLVPMKQAVMQLQGLGQDWAVAEKAIRRLRHAGDNLARHIEDLDAAREQLQFQHEEMVAATSDKLNRNMYTLSIVAAIFLPLGFLTGLLGINVGGMPGADDGTAFWWVAGGCGAIVLCQLLYFRRGGWF</sequence>
<evidence type="ECO:0000256" key="2">
    <source>
        <dbReference type="ARBA" id="ARBA00009765"/>
    </source>
</evidence>
<keyword evidence="14" id="KW-1185">Reference proteome</keyword>
<dbReference type="InterPro" id="IPR045861">
    <property type="entry name" value="CorA_cytoplasmic_dom"/>
</dbReference>
<feature type="coiled-coil region" evidence="11">
    <location>
        <begin position="221"/>
        <end position="255"/>
    </location>
</feature>
<keyword evidence="11" id="KW-0175">Coiled coil</keyword>
<feature type="transmembrane region" description="Helical" evidence="12">
    <location>
        <begin position="296"/>
        <end position="315"/>
    </location>
</feature>
<feature type="transmembrane region" description="Helical" evidence="12">
    <location>
        <begin position="262"/>
        <end position="284"/>
    </location>
</feature>
<comment type="caution">
    <text evidence="13">The sequence shown here is derived from an EMBL/GenBank/DDBJ whole genome shotgun (WGS) entry which is preliminary data.</text>
</comment>
<accession>A0ABV8U9E8</accession>
<keyword evidence="6 12" id="KW-0812">Transmembrane</keyword>
<evidence type="ECO:0000256" key="5">
    <source>
        <dbReference type="ARBA" id="ARBA00022519"/>
    </source>
</evidence>
<keyword evidence="9" id="KW-0406">Ion transport</keyword>
<dbReference type="InterPro" id="IPR045863">
    <property type="entry name" value="CorA_TM1_TM2"/>
</dbReference>
<keyword evidence="8 12" id="KW-1133">Transmembrane helix</keyword>
<dbReference type="SUPFAM" id="SSF144083">
    <property type="entry name" value="Magnesium transport protein CorA, transmembrane region"/>
    <property type="match status" value="1"/>
</dbReference>
<comment type="similarity">
    <text evidence="2">Belongs to the CorA metal ion transporter (MIT) (TC 1.A.35) family.</text>
</comment>
<name>A0ABV8U9E8_9PROT</name>
<dbReference type="InterPro" id="IPR002523">
    <property type="entry name" value="MgTranspt_CorA/ZnTranspt_ZntB"/>
</dbReference>
<evidence type="ECO:0000256" key="10">
    <source>
        <dbReference type="ARBA" id="ARBA00023136"/>
    </source>
</evidence>
<keyword evidence="7" id="KW-0862">Zinc</keyword>